<accession>A0ABQ9G967</accession>
<organism evidence="2 3">
    <name type="scientific">Dryococelus australis</name>
    <dbReference type="NCBI Taxonomy" id="614101"/>
    <lineage>
        <taxon>Eukaryota</taxon>
        <taxon>Metazoa</taxon>
        <taxon>Ecdysozoa</taxon>
        <taxon>Arthropoda</taxon>
        <taxon>Hexapoda</taxon>
        <taxon>Insecta</taxon>
        <taxon>Pterygota</taxon>
        <taxon>Neoptera</taxon>
        <taxon>Polyneoptera</taxon>
        <taxon>Phasmatodea</taxon>
        <taxon>Verophasmatodea</taxon>
        <taxon>Anareolatae</taxon>
        <taxon>Phasmatidae</taxon>
        <taxon>Eurycanthinae</taxon>
        <taxon>Dryococelus</taxon>
    </lineage>
</organism>
<evidence type="ECO:0000313" key="2">
    <source>
        <dbReference type="EMBL" id="KAJ8868972.1"/>
    </source>
</evidence>
<sequence>MLLTDVEYTAKLLHWVNVAVVFANESVSIETLADHIRDAETEWDLRTRDDNTLITSMPLHVRDLIRLNFTILSILEQASFLQWLLNRYEATPFLTELKVNGAHNCEVFIYWRRVTQDVSDTLCSNDKRTAKSLEELKCLNLVQCNDVCSAKNDHTTTIFVVAMGIKMSGLPRGGLMDIEPPSGVDGVINYEMLHGEILSLVVHGVLIRQTRVNELCALCHAMLVPLQLAHYTSRSLRSTAGHGTLKINQIVGVRLRRMTGRIRSWKIAGFLVSGLRISLPQCFCDYVGKSITSGDIAQNVCEAHVKVELPTRPFAVLREEFPQVRIVGNSGDVRVKKRSGKLRSERLLQGSDKKSNREVHPVYGKVWGPYPQPYSFASGVCVRERAIESQPKVTSATDEGNSLTLSWQSGDESGEAHYLLLKLYDVLEWTQHDLVNYTILTPGHFLRFCNFSAGDPIPILFRDKISMTMPGCHVSRATMQWYADNLVCRLDWPAQSPDLSPIEHLWGGLDRWVRAHQARPKSIAQLMEWLQDESPWMSCKLSEVSVERHRNARAWETEDPRGNSPTSGISFDIIPACENLGGGGGATPPGIEPGSPRCEASKDFVSNGNCTTSNSSWHGTWFSVHIAVRAEVFSCEDHDRYQGRVCNIPQEIFVQYRPVSTSFSNMAELNNVKPYKGVCAKTTGDVKCSCTYADETLVTIYNNQLAHREKSNEAKLDTFTIINTPDNYATRLCVNTCAQAQLIGRTKPRCLIEAGLSHPNKGDSQRQGGLAILLQQAQLDNGKRWHGDIRRSSTNVIEAAHVAVVMTVVIDWNLPGGSCSGALLFQTSLSIAKRIRCELSTTPYKSLCMFRDWEIRVFIGTSSARLSADTSECRDRIQDSSAILVGVTGVVSSHVGRLPPPPASQSYSSTLILFWVEKLFTHLSTNPRHAELYDVARKREGLSLPMRYVTGVRCVDGVEDLAFSSCSEEVFCSFGNPVVGPITGTCHIKCRCSKYQNTYITCITLPCALSTCNTSRGTSSAARGTLRRLSVEWVATVPHTGVTAVAGEYLHFTVAYVQALAACRATAVRPTATQLVVHTGEVRSLRSTSGNIKSHQRTAKYLQKNFSSQDTDVKSLPNLFTHLLIHSFKIIKQSAVRWCTLCNENVRFEESLCLVFNKLCFIPVLPFIIWKSKCLQWPLAASCESHAFITMYMGSVAGKCSKPYLFWMCMRGVCVYRVWKSSVPYRESNLVHRDGMSAVWSMHKSKVLDLERMRSCSEKRKCEGIGHNLQEGTITELNWSDFGKPKLGWTYPESNPFPREYETGGSSRCQTRETMSGRQPVSDPYKKDNERGGWNRRGENAEGHSLRQLLTARPQPPYLGTPAHNNAVVPPTFTSTYCCPMTFGMPVVIKYAPINKISEYNNLHDKTYSNIILCSLFIFAEINSSILPHAECRVIHELQLSSENGAAAEWKGGGNGRSPRRPADQRRRPARFPVAKARWPDRGLNPVRLVPSVDEITAEVTQECKAVISQESKFPCPGSIVHLSVHSFTDEVKCVSVRMKIKNCRTTDAMCHAAPCSTYLDEEAGQSLELSPVSNGPPRN</sequence>
<feature type="compositionally biased region" description="Polar residues" evidence="1">
    <location>
        <begin position="1304"/>
        <end position="1319"/>
    </location>
</feature>
<comment type="caution">
    <text evidence="2">The sequence shown here is derived from an EMBL/GenBank/DDBJ whole genome shotgun (WGS) entry which is preliminary data.</text>
</comment>
<keyword evidence="3" id="KW-1185">Reference proteome</keyword>
<protein>
    <submittedName>
        <fullName evidence="2">Uncharacterized protein</fullName>
    </submittedName>
</protein>
<dbReference type="Proteomes" id="UP001159363">
    <property type="component" value="Chromosome 13"/>
</dbReference>
<feature type="compositionally biased region" description="Basic and acidic residues" evidence="1">
    <location>
        <begin position="1324"/>
        <end position="1342"/>
    </location>
</feature>
<evidence type="ECO:0000313" key="3">
    <source>
        <dbReference type="Proteomes" id="UP001159363"/>
    </source>
</evidence>
<gene>
    <name evidence="2" type="ORF">PR048_030513</name>
</gene>
<dbReference type="EMBL" id="JARBHB010000014">
    <property type="protein sequence ID" value="KAJ8868972.1"/>
    <property type="molecule type" value="Genomic_DNA"/>
</dbReference>
<dbReference type="Gene3D" id="3.30.420.10">
    <property type="entry name" value="Ribonuclease H-like superfamily/Ribonuclease H"/>
    <property type="match status" value="1"/>
</dbReference>
<reference evidence="2 3" key="1">
    <citation type="submission" date="2023-02" db="EMBL/GenBank/DDBJ databases">
        <title>LHISI_Scaffold_Assembly.</title>
        <authorList>
            <person name="Stuart O.P."/>
            <person name="Cleave R."/>
            <person name="Magrath M.J.L."/>
            <person name="Mikheyev A.S."/>
        </authorList>
    </citation>
    <scope>NUCLEOTIDE SEQUENCE [LARGE SCALE GENOMIC DNA]</scope>
    <source>
        <strain evidence="2">Daus_M_001</strain>
        <tissue evidence="2">Leg muscle</tissue>
    </source>
</reference>
<name>A0ABQ9G967_9NEOP</name>
<evidence type="ECO:0000256" key="1">
    <source>
        <dbReference type="SAM" id="MobiDB-lite"/>
    </source>
</evidence>
<feature type="region of interest" description="Disordered" evidence="1">
    <location>
        <begin position="1447"/>
        <end position="1471"/>
    </location>
</feature>
<feature type="region of interest" description="Disordered" evidence="1">
    <location>
        <begin position="1301"/>
        <end position="1342"/>
    </location>
</feature>
<proteinExistence type="predicted"/>
<dbReference type="InterPro" id="IPR036397">
    <property type="entry name" value="RNaseH_sf"/>
</dbReference>